<comment type="caution">
    <text evidence="2">The sequence shown here is derived from an EMBL/GenBank/DDBJ whole genome shotgun (WGS) entry which is preliminary data.</text>
</comment>
<gene>
    <name evidence="2" type="ORF">FCN18_23815</name>
</gene>
<feature type="region of interest" description="Disordered" evidence="1">
    <location>
        <begin position="105"/>
        <end position="128"/>
    </location>
</feature>
<accession>A0ABY2S1P9</accession>
<organism evidence="2 3">
    <name type="scientific">Prauserella endophytica</name>
    <dbReference type="NCBI Taxonomy" id="1592324"/>
    <lineage>
        <taxon>Bacteria</taxon>
        <taxon>Bacillati</taxon>
        <taxon>Actinomycetota</taxon>
        <taxon>Actinomycetes</taxon>
        <taxon>Pseudonocardiales</taxon>
        <taxon>Pseudonocardiaceae</taxon>
        <taxon>Prauserella</taxon>
        <taxon>Prauserella coralliicola group</taxon>
    </lineage>
</organism>
<dbReference type="EMBL" id="SWMS01000014">
    <property type="protein sequence ID" value="TKG66941.1"/>
    <property type="molecule type" value="Genomic_DNA"/>
</dbReference>
<reference evidence="2 3" key="1">
    <citation type="journal article" date="2015" name="Antonie Van Leeuwenhoek">
        <title>Prauserella endophytica sp. nov., an endophytic actinobacterium isolated from Tamarix taklamakanensis.</title>
        <authorList>
            <person name="Liu J.M."/>
            <person name="Habden X."/>
            <person name="Guo L."/>
            <person name="Tuo L."/>
            <person name="Jiang Z.K."/>
            <person name="Liu S.W."/>
            <person name="Liu X.F."/>
            <person name="Chen L."/>
            <person name="Li R.F."/>
            <person name="Zhang Y.Q."/>
            <person name="Sun C.H."/>
        </authorList>
    </citation>
    <scope>NUCLEOTIDE SEQUENCE [LARGE SCALE GENOMIC DNA]</scope>
    <source>
        <strain evidence="2 3">CGMCC 4.7182</strain>
    </source>
</reference>
<evidence type="ECO:0000313" key="3">
    <source>
        <dbReference type="Proteomes" id="UP000309992"/>
    </source>
</evidence>
<proteinExistence type="predicted"/>
<keyword evidence="3" id="KW-1185">Reference proteome</keyword>
<evidence type="ECO:0000256" key="1">
    <source>
        <dbReference type="SAM" id="MobiDB-lite"/>
    </source>
</evidence>
<evidence type="ECO:0000313" key="2">
    <source>
        <dbReference type="EMBL" id="TKG66941.1"/>
    </source>
</evidence>
<sequence length="128" mass="14245">MPDQPAQTDDVIEKAKTAIGVRCAVWYDHDGEQVVGLADAVQALDDAGLLRTEPTPADEQRLNAKREAVREARKVISQYLVTAEKWRYDRVMWAFAIMLGEIPEDTPEPLSPSDVEALCRRPHTGTAT</sequence>
<name>A0ABY2S1P9_9PSEU</name>
<protein>
    <submittedName>
        <fullName evidence="2">Uncharacterized protein</fullName>
    </submittedName>
</protein>
<dbReference type="RefSeq" id="WP_112275474.1">
    <property type="nucleotide sequence ID" value="NZ_SWMS01000014.1"/>
</dbReference>
<dbReference type="Proteomes" id="UP000309992">
    <property type="component" value="Unassembled WGS sequence"/>
</dbReference>